<evidence type="ECO:0000313" key="2">
    <source>
        <dbReference type="EMBL" id="MST49158.1"/>
    </source>
</evidence>
<feature type="region of interest" description="Disordered" evidence="1">
    <location>
        <begin position="32"/>
        <end position="101"/>
    </location>
</feature>
<sequence length="439" mass="46407">MTNFVTLFCLEDESAWRERLRRLAALAGVSPEFRESPVPPRDIGATEGLASVRSGGSSASAAGGGLELGGDYPPPPPNWVPPAGGLGTDWFGGSPGTTSESLALTSPRAAASAPRGAVVVSLAGDGIEAGLVLPQDEAQVLNLLTSQGEEGLLVGVHGLAAGVNSTLVAALLAGAMSEVFEESPRGDWDDEFAFGTPVAPGDRGVCLVDFTGSTLPLSSYLAPVSGNNCDWRDLVSPGLPAPARLAGGLPRWGEVAVLSGSGFLERHQRPQAEAVLRGLRRAFSLVIVDFGSGKSLVDCPEAAEVWVGHSERASVLAWEDLPLPLGPQTAREVNIHLVCQPFGGLSAYQAGLAMELAHLDYPVFYPGKHPKDEKLWQREGIVWPPTKRTHAEYLQWAKELWNDLNCDEKQSIFPASYFGFPAISPYAPGRERETGLVAS</sequence>
<feature type="compositionally biased region" description="Low complexity" evidence="1">
    <location>
        <begin position="48"/>
        <end position="61"/>
    </location>
</feature>
<dbReference type="Proteomes" id="UP000442535">
    <property type="component" value="Unassembled WGS sequence"/>
</dbReference>
<proteinExistence type="predicted"/>
<accession>A0A7K0K168</accession>
<dbReference type="RefSeq" id="WP_154543522.1">
    <property type="nucleotide sequence ID" value="NZ_VUMY01000003.1"/>
</dbReference>
<evidence type="ECO:0000256" key="1">
    <source>
        <dbReference type="SAM" id="MobiDB-lite"/>
    </source>
</evidence>
<organism evidence="2 3">
    <name type="scientific">Mobiluncus porci</name>
    <dbReference type="NCBI Taxonomy" id="2652278"/>
    <lineage>
        <taxon>Bacteria</taxon>
        <taxon>Bacillati</taxon>
        <taxon>Actinomycetota</taxon>
        <taxon>Actinomycetes</taxon>
        <taxon>Actinomycetales</taxon>
        <taxon>Actinomycetaceae</taxon>
        <taxon>Mobiluncus</taxon>
    </lineage>
</organism>
<keyword evidence="3" id="KW-1185">Reference proteome</keyword>
<comment type="caution">
    <text evidence="2">The sequence shown here is derived from an EMBL/GenBank/DDBJ whole genome shotgun (WGS) entry which is preliminary data.</text>
</comment>
<gene>
    <name evidence="2" type="ORF">FYJ63_02650</name>
</gene>
<protein>
    <submittedName>
        <fullName evidence="2">Uncharacterized protein</fullName>
    </submittedName>
</protein>
<name>A0A7K0K168_9ACTO</name>
<dbReference type="EMBL" id="VUMY01000003">
    <property type="protein sequence ID" value="MST49158.1"/>
    <property type="molecule type" value="Genomic_DNA"/>
</dbReference>
<dbReference type="AlphaFoldDB" id="A0A7K0K168"/>
<evidence type="ECO:0000313" key="3">
    <source>
        <dbReference type="Proteomes" id="UP000442535"/>
    </source>
</evidence>
<reference evidence="2 3" key="1">
    <citation type="submission" date="2019-08" db="EMBL/GenBank/DDBJ databases">
        <title>In-depth cultivation of the pig gut microbiome towards novel bacterial diversity and tailored functional studies.</title>
        <authorList>
            <person name="Wylensek D."/>
            <person name="Hitch T.C.A."/>
            <person name="Clavel T."/>
        </authorList>
    </citation>
    <scope>NUCLEOTIDE SEQUENCE [LARGE SCALE GENOMIC DNA]</scope>
    <source>
        <strain evidence="2 3">RF-GAM-744-WT-7</strain>
    </source>
</reference>